<evidence type="ECO:0000256" key="1">
    <source>
        <dbReference type="SAM" id="MobiDB-lite"/>
    </source>
</evidence>
<dbReference type="EMBL" id="BKCP01005461">
    <property type="protein sequence ID" value="GER38263.1"/>
    <property type="molecule type" value="Genomic_DNA"/>
</dbReference>
<evidence type="ECO:0000313" key="3">
    <source>
        <dbReference type="Proteomes" id="UP000325081"/>
    </source>
</evidence>
<accession>A0A5A7PZD7</accession>
<organism evidence="2 3">
    <name type="scientific">Striga asiatica</name>
    <name type="common">Asiatic witchweed</name>
    <name type="synonym">Buchnera asiatica</name>
    <dbReference type="NCBI Taxonomy" id="4170"/>
    <lineage>
        <taxon>Eukaryota</taxon>
        <taxon>Viridiplantae</taxon>
        <taxon>Streptophyta</taxon>
        <taxon>Embryophyta</taxon>
        <taxon>Tracheophyta</taxon>
        <taxon>Spermatophyta</taxon>
        <taxon>Magnoliopsida</taxon>
        <taxon>eudicotyledons</taxon>
        <taxon>Gunneridae</taxon>
        <taxon>Pentapetalae</taxon>
        <taxon>asterids</taxon>
        <taxon>lamiids</taxon>
        <taxon>Lamiales</taxon>
        <taxon>Orobanchaceae</taxon>
        <taxon>Buchnereae</taxon>
        <taxon>Striga</taxon>
    </lineage>
</organism>
<dbReference type="Proteomes" id="UP000325081">
    <property type="component" value="Unassembled WGS sequence"/>
</dbReference>
<evidence type="ECO:0000313" key="2">
    <source>
        <dbReference type="EMBL" id="GER38263.1"/>
    </source>
</evidence>
<protein>
    <submittedName>
        <fullName evidence="2">Methionine synthase (B12-independent)</fullName>
    </submittedName>
</protein>
<reference evidence="3" key="1">
    <citation type="journal article" date="2019" name="Curr. Biol.">
        <title>Genome Sequence of Striga asiatica Provides Insight into the Evolution of Plant Parasitism.</title>
        <authorList>
            <person name="Yoshida S."/>
            <person name="Kim S."/>
            <person name="Wafula E.K."/>
            <person name="Tanskanen J."/>
            <person name="Kim Y.M."/>
            <person name="Honaas L."/>
            <person name="Yang Z."/>
            <person name="Spallek T."/>
            <person name="Conn C.E."/>
            <person name="Ichihashi Y."/>
            <person name="Cheong K."/>
            <person name="Cui S."/>
            <person name="Der J.P."/>
            <person name="Gundlach H."/>
            <person name="Jiao Y."/>
            <person name="Hori C."/>
            <person name="Ishida J.K."/>
            <person name="Kasahara H."/>
            <person name="Kiba T."/>
            <person name="Kim M.S."/>
            <person name="Koo N."/>
            <person name="Laohavisit A."/>
            <person name="Lee Y.H."/>
            <person name="Lumba S."/>
            <person name="McCourt P."/>
            <person name="Mortimer J.C."/>
            <person name="Mutuku J.M."/>
            <person name="Nomura T."/>
            <person name="Sasaki-Sekimoto Y."/>
            <person name="Seto Y."/>
            <person name="Wang Y."/>
            <person name="Wakatake T."/>
            <person name="Sakakibara H."/>
            <person name="Demura T."/>
            <person name="Yamaguchi S."/>
            <person name="Yoneyama K."/>
            <person name="Manabe R.I."/>
            <person name="Nelson D.C."/>
            <person name="Schulman A.H."/>
            <person name="Timko M.P."/>
            <person name="dePamphilis C.W."/>
            <person name="Choi D."/>
            <person name="Shirasu K."/>
        </authorList>
    </citation>
    <scope>NUCLEOTIDE SEQUENCE [LARGE SCALE GENOMIC DNA]</scope>
    <source>
        <strain evidence="3">cv. UVA1</strain>
    </source>
</reference>
<dbReference type="AlphaFoldDB" id="A0A5A7PZD7"/>
<keyword evidence="3" id="KW-1185">Reference proteome</keyword>
<gene>
    <name evidence="2" type="ORF">STAS_14757</name>
</gene>
<sequence length="183" mass="20700">MRSSGPFMRWSKPVSFRKVSEKRSSEMLPVAVGQGMDIMSKRKKKQQSLKLVYLRQKKGKRSKTKTKEGKIRPSRFSTPTFEGFTNGNGQLNPWSIVIPRSCPAVGAEPILSLVQGFDTRSFARNARKLTATLDSLIARFGTPLLINDISGPLLWFSFKTRSLEHLFNSTPERRSCVYSDVNK</sequence>
<proteinExistence type="predicted"/>
<comment type="caution">
    <text evidence="2">The sequence shown here is derived from an EMBL/GenBank/DDBJ whole genome shotgun (WGS) entry which is preliminary data.</text>
</comment>
<name>A0A5A7PZD7_STRAF</name>
<feature type="region of interest" description="Disordered" evidence="1">
    <location>
        <begin position="57"/>
        <end position="79"/>
    </location>
</feature>